<feature type="chain" id="PRO_5020322442" description="HAF repeat-containing protein" evidence="1">
    <location>
        <begin position="18"/>
        <end position="312"/>
    </location>
</feature>
<dbReference type="OrthoDB" id="4087299at2"/>
<organism evidence="2 3">
    <name type="scientific">Kribbella pittospori</name>
    <dbReference type="NCBI Taxonomy" id="722689"/>
    <lineage>
        <taxon>Bacteria</taxon>
        <taxon>Bacillati</taxon>
        <taxon>Actinomycetota</taxon>
        <taxon>Actinomycetes</taxon>
        <taxon>Propionibacteriales</taxon>
        <taxon>Kribbellaceae</taxon>
        <taxon>Kribbella</taxon>
    </lineage>
</organism>
<evidence type="ECO:0000256" key="1">
    <source>
        <dbReference type="SAM" id="SignalP"/>
    </source>
</evidence>
<reference evidence="2 3" key="1">
    <citation type="submission" date="2019-02" db="EMBL/GenBank/DDBJ databases">
        <title>Kribbella capetownensis sp. nov. and Kribbella speibonae sp. nov., isolated from soil.</title>
        <authorList>
            <person name="Curtis S.M."/>
            <person name="Norton I."/>
            <person name="Everest G.J."/>
            <person name="Meyers P.R."/>
        </authorList>
    </citation>
    <scope>NUCLEOTIDE SEQUENCE [LARGE SCALE GENOMIC DNA]</scope>
    <source>
        <strain evidence="2 3">NRRL B-24813</strain>
    </source>
</reference>
<dbReference type="EMBL" id="SJKB01000013">
    <property type="protein sequence ID" value="TCC56071.1"/>
    <property type="molecule type" value="Genomic_DNA"/>
</dbReference>
<evidence type="ECO:0000313" key="3">
    <source>
        <dbReference type="Proteomes" id="UP000291144"/>
    </source>
</evidence>
<evidence type="ECO:0000313" key="2">
    <source>
        <dbReference type="EMBL" id="TCC56071.1"/>
    </source>
</evidence>
<accession>A0A4R0K7F4</accession>
<dbReference type="Proteomes" id="UP000291144">
    <property type="component" value="Unassembled WGS sequence"/>
</dbReference>
<keyword evidence="1" id="KW-0732">Signal</keyword>
<dbReference type="RefSeq" id="WP_131363175.1">
    <property type="nucleotide sequence ID" value="NZ_SJKB01000013.1"/>
</dbReference>
<protein>
    <recommendedName>
        <fullName evidence="4">HAF repeat-containing protein</fullName>
    </recommendedName>
</protein>
<dbReference type="AlphaFoldDB" id="A0A4R0K7F4"/>
<proteinExistence type="predicted"/>
<name>A0A4R0K7F4_9ACTN</name>
<feature type="signal peptide" evidence="1">
    <location>
        <begin position="1"/>
        <end position="17"/>
    </location>
</feature>
<keyword evidence="3" id="KW-1185">Reference proteome</keyword>
<comment type="caution">
    <text evidence="2">The sequence shown here is derived from an EMBL/GenBank/DDBJ whole genome shotgun (WGS) entry which is preliminary data.</text>
</comment>
<gene>
    <name evidence="2" type="ORF">E0H73_33425</name>
</gene>
<sequence>MLALGIPVLAPVATAAAAPPEQCLQHPMATLPELTAFGPSAVAPGGRFVSGGAEAAADRQTAVQWIDGVPENVGMVAEYTFASDVNDAGQLVVLGRTRGSYRSFIYDDGTLQNLPTPPGYTQAVARFISNTTGVVAGVTYSDASKLRAVIWGADHQPHVLPVPDGFDDVTVNDIDEDGTVVGSVIARDGDVVSAAYWLPDGTVTLLPGTSSSEVTAVRDGVAVGTDSGQAVRWVLGSGEPGTPFAAGRPVAIAGDGTVLMEHSVITPDGVERQLEQKHPDEYGVWAAGIDDNHQVYGLENAFTGGAVRWDCS</sequence>
<evidence type="ECO:0008006" key="4">
    <source>
        <dbReference type="Google" id="ProtNLM"/>
    </source>
</evidence>